<proteinExistence type="predicted"/>
<comment type="caution">
    <text evidence="1">The sequence shown here is derived from an EMBL/GenBank/DDBJ whole genome shotgun (WGS) entry which is preliminary data.</text>
</comment>
<keyword evidence="2" id="KW-1185">Reference proteome</keyword>
<dbReference type="AlphaFoldDB" id="A0A1S2LRV9"/>
<organism evidence="1 2">
    <name type="scientific">Anaerobacillus arseniciselenatis</name>
    <dbReference type="NCBI Taxonomy" id="85682"/>
    <lineage>
        <taxon>Bacteria</taxon>
        <taxon>Bacillati</taxon>
        <taxon>Bacillota</taxon>
        <taxon>Bacilli</taxon>
        <taxon>Bacillales</taxon>
        <taxon>Bacillaceae</taxon>
        <taxon>Anaerobacillus</taxon>
    </lineage>
</organism>
<dbReference type="EMBL" id="MLQQ01000002">
    <property type="protein sequence ID" value="OIJ15248.1"/>
    <property type="molecule type" value="Genomic_DNA"/>
</dbReference>
<dbReference type="Proteomes" id="UP000180098">
    <property type="component" value="Unassembled WGS sequence"/>
</dbReference>
<reference evidence="1 2" key="1">
    <citation type="submission" date="2016-10" db="EMBL/GenBank/DDBJ databases">
        <title>Draft genome sequences of four alkaliphilic bacteria belonging to the Anaerobacillus genus.</title>
        <authorList>
            <person name="Bassil N.M."/>
            <person name="Lloyd J.R."/>
        </authorList>
    </citation>
    <scope>NUCLEOTIDE SEQUENCE [LARGE SCALE GENOMIC DNA]</scope>
    <source>
        <strain evidence="1 2">DSM 15340</strain>
    </source>
</reference>
<name>A0A1S2LRV9_9BACI</name>
<sequence length="80" mass="8707">MGCGCSSHLKDGMAIVDHIKSKGKENWEPKKALEITCQCGETFTLETVVMNCPKCEMTYAVTPCSSDDVNNVKVAGMKYA</sequence>
<protein>
    <submittedName>
        <fullName evidence="1">Uncharacterized protein</fullName>
    </submittedName>
</protein>
<evidence type="ECO:0000313" key="2">
    <source>
        <dbReference type="Proteomes" id="UP000180098"/>
    </source>
</evidence>
<gene>
    <name evidence="1" type="ORF">BKP35_05210</name>
</gene>
<accession>A0A1S2LRV9</accession>
<evidence type="ECO:0000313" key="1">
    <source>
        <dbReference type="EMBL" id="OIJ15248.1"/>
    </source>
</evidence>
<dbReference type="RefSeq" id="WP_071312352.1">
    <property type="nucleotide sequence ID" value="NZ_MLQQ01000002.1"/>
</dbReference>
<dbReference type="OrthoDB" id="9798730at2"/>